<proteinExistence type="predicted"/>
<gene>
    <name evidence="1" type="ORF">QWZ18_08020</name>
</gene>
<sequence length="66" mass="7595">MVRRLGADGAIIGEVQKVSNLILNLNACVQPISRRAPERDYRVDLRGRHRRFVRRRSPLSGREQQG</sequence>
<comment type="caution">
    <text evidence="1">The sequence shown here is derived from an EMBL/GenBank/DDBJ whole genome shotgun (WGS) entry which is preliminary data.</text>
</comment>
<dbReference type="Proteomes" id="UP001244297">
    <property type="component" value="Unassembled WGS sequence"/>
</dbReference>
<protein>
    <submittedName>
        <fullName evidence="1">DUF2380 domain-containing protein</fullName>
    </submittedName>
</protein>
<dbReference type="EMBL" id="JAUFPT010000023">
    <property type="protein sequence ID" value="MDN3570567.1"/>
    <property type="molecule type" value="Genomic_DNA"/>
</dbReference>
<name>A0ABT8ALF4_9HYPH</name>
<dbReference type="RefSeq" id="WP_238285429.1">
    <property type="nucleotide sequence ID" value="NZ_BPQS01000003.1"/>
</dbReference>
<keyword evidence="2" id="KW-1185">Reference proteome</keyword>
<evidence type="ECO:0000313" key="2">
    <source>
        <dbReference type="Proteomes" id="UP001244297"/>
    </source>
</evidence>
<accession>A0ABT8ALF4</accession>
<evidence type="ECO:0000313" key="1">
    <source>
        <dbReference type="EMBL" id="MDN3570567.1"/>
    </source>
</evidence>
<dbReference type="Pfam" id="PF11684">
    <property type="entry name" value="DUF3280"/>
    <property type="match status" value="1"/>
</dbReference>
<organism evidence="1 2">
    <name type="scientific">Methylobacterium longum</name>
    <dbReference type="NCBI Taxonomy" id="767694"/>
    <lineage>
        <taxon>Bacteria</taxon>
        <taxon>Pseudomonadati</taxon>
        <taxon>Pseudomonadota</taxon>
        <taxon>Alphaproteobacteria</taxon>
        <taxon>Hyphomicrobiales</taxon>
        <taxon>Methylobacteriaceae</taxon>
        <taxon>Methylobacterium</taxon>
    </lineage>
</organism>
<dbReference type="InterPro" id="IPR021698">
    <property type="entry name" value="DUF3280"/>
</dbReference>
<reference evidence="2" key="1">
    <citation type="journal article" date="2019" name="Int. J. Syst. Evol. Microbiol.">
        <title>The Global Catalogue of Microorganisms (GCM) 10K type strain sequencing project: providing services to taxonomists for standard genome sequencing and annotation.</title>
        <authorList>
            <consortium name="The Broad Institute Genomics Platform"/>
            <consortium name="The Broad Institute Genome Sequencing Center for Infectious Disease"/>
            <person name="Wu L."/>
            <person name="Ma J."/>
        </authorList>
    </citation>
    <scope>NUCLEOTIDE SEQUENCE [LARGE SCALE GENOMIC DNA]</scope>
    <source>
        <strain evidence="2">CECT 7806</strain>
    </source>
</reference>